<evidence type="ECO:0000313" key="11">
    <source>
        <dbReference type="Proteomes" id="UP000192578"/>
    </source>
</evidence>
<comment type="pathway">
    <text evidence="1">Glycolipid biosynthesis; glycosylphosphatidylinositol-anchor biosynthesis.</text>
</comment>
<proteinExistence type="predicted"/>
<evidence type="ECO:0000256" key="3">
    <source>
        <dbReference type="ARBA" id="ARBA00022502"/>
    </source>
</evidence>
<dbReference type="Pfam" id="PF00534">
    <property type="entry name" value="Glycos_transf_1"/>
    <property type="match status" value="1"/>
</dbReference>
<dbReference type="GO" id="GO:0006506">
    <property type="term" value="P:GPI anchor biosynthetic process"/>
    <property type="evidence" value="ECO:0007669"/>
    <property type="project" value="UniProtKB-UniPathway"/>
</dbReference>
<dbReference type="SUPFAM" id="SSF53756">
    <property type="entry name" value="UDP-Glycosyltransferase/glycogen phosphorylase"/>
    <property type="match status" value="1"/>
</dbReference>
<evidence type="ECO:0000256" key="6">
    <source>
        <dbReference type="ARBA" id="ARBA00032160"/>
    </source>
</evidence>
<dbReference type="PANTHER" id="PTHR45871">
    <property type="entry name" value="N-ACETYLGLUCOSAMINYL-PHOSPHATIDYLINOSITOL BIOSYNTHETIC PROTEIN"/>
    <property type="match status" value="1"/>
</dbReference>
<evidence type="ECO:0000313" key="10">
    <source>
        <dbReference type="EMBL" id="OQV16632.1"/>
    </source>
</evidence>
<dbReference type="InterPro" id="IPR039507">
    <property type="entry name" value="PIG-A/GPI3"/>
</dbReference>
<dbReference type="Gene3D" id="3.40.50.2000">
    <property type="entry name" value="Glycogen Phosphorylase B"/>
    <property type="match status" value="2"/>
</dbReference>
<feature type="compositionally biased region" description="Basic residues" evidence="7">
    <location>
        <begin position="458"/>
        <end position="473"/>
    </location>
</feature>
<dbReference type="FunFam" id="3.40.50.2000:FF:000026">
    <property type="entry name" value="Phosphatidylinositol N-acetylglucosaminyltransferase subunit A"/>
    <property type="match status" value="1"/>
</dbReference>
<dbReference type="UniPathway" id="UPA00196"/>
<name>A0A1W0WN78_HYPEX</name>
<comment type="caution">
    <text evidence="10">The sequence shown here is derived from an EMBL/GenBank/DDBJ whole genome shotgun (WGS) entry which is preliminary data.</text>
</comment>
<evidence type="ECO:0000256" key="5">
    <source>
        <dbReference type="ARBA" id="ARBA00022679"/>
    </source>
</evidence>
<protein>
    <recommendedName>
        <fullName evidence="2">phosphatidylinositol N-acetylglucosaminyltransferase</fullName>
        <ecNumber evidence="2">2.4.1.198</ecNumber>
    </recommendedName>
    <alternativeName>
        <fullName evidence="6">GlcNAc-PI synthesis protein</fullName>
    </alternativeName>
</protein>
<dbReference type="PANTHER" id="PTHR45871:SF1">
    <property type="entry name" value="PHOSPHATIDYLINOSITOL N-ACETYLGLUCOSAMINYLTRANSFERASE SUBUNIT A"/>
    <property type="match status" value="1"/>
</dbReference>
<organism evidence="10 11">
    <name type="scientific">Hypsibius exemplaris</name>
    <name type="common">Freshwater tardigrade</name>
    <dbReference type="NCBI Taxonomy" id="2072580"/>
    <lineage>
        <taxon>Eukaryota</taxon>
        <taxon>Metazoa</taxon>
        <taxon>Ecdysozoa</taxon>
        <taxon>Tardigrada</taxon>
        <taxon>Eutardigrada</taxon>
        <taxon>Parachela</taxon>
        <taxon>Hypsibioidea</taxon>
        <taxon>Hypsibiidae</taxon>
        <taxon>Hypsibius</taxon>
    </lineage>
</organism>
<reference evidence="11" key="1">
    <citation type="submission" date="2017-01" db="EMBL/GenBank/DDBJ databases">
        <title>Comparative genomics of anhydrobiosis in the tardigrade Hypsibius dujardini.</title>
        <authorList>
            <person name="Yoshida Y."/>
            <person name="Koutsovoulos G."/>
            <person name="Laetsch D."/>
            <person name="Stevens L."/>
            <person name="Kumar S."/>
            <person name="Horikawa D."/>
            <person name="Ishino K."/>
            <person name="Komine S."/>
            <person name="Tomita M."/>
            <person name="Blaxter M."/>
            <person name="Arakawa K."/>
        </authorList>
    </citation>
    <scope>NUCLEOTIDE SEQUENCE [LARGE SCALE GENOMIC DNA]</scope>
    <source>
        <strain evidence="11">Z151</strain>
    </source>
</reference>
<feature type="domain" description="Glycosyl transferase family 1" evidence="8">
    <location>
        <begin position="215"/>
        <end position="329"/>
    </location>
</feature>
<gene>
    <name evidence="10" type="ORF">BV898_09301</name>
</gene>
<dbReference type="Pfam" id="PF08288">
    <property type="entry name" value="PIGA"/>
    <property type="match status" value="1"/>
</dbReference>
<keyword evidence="3" id="KW-0337">GPI-anchor biosynthesis</keyword>
<dbReference type="AlphaFoldDB" id="A0A1W0WN78"/>
<evidence type="ECO:0000256" key="4">
    <source>
        <dbReference type="ARBA" id="ARBA00022676"/>
    </source>
</evidence>
<dbReference type="InterPro" id="IPR013234">
    <property type="entry name" value="PIGA_GPI_anchor_biosynthesis"/>
</dbReference>
<keyword evidence="4 10" id="KW-0328">Glycosyltransferase</keyword>
<accession>A0A1W0WN78</accession>
<evidence type="ECO:0000259" key="8">
    <source>
        <dbReference type="Pfam" id="PF00534"/>
    </source>
</evidence>
<dbReference type="Proteomes" id="UP000192578">
    <property type="component" value="Unassembled WGS sequence"/>
</dbReference>
<dbReference type="OrthoDB" id="734129at2759"/>
<keyword evidence="11" id="KW-1185">Reference proteome</keyword>
<feature type="domain" description="PIGA GPI anchor biosynthesis" evidence="9">
    <location>
        <begin position="48"/>
        <end position="137"/>
    </location>
</feature>
<sequence length="473" mass="52784">MASSAPRRLNICMVSDFFYPNVGGIESHIYQLSYCLRQRGHSVVIVTHKYGSRIGVRYITGGIKVYYLPIPAFHDQCILPTMLVSLPFLRCIFLRNKINIVHGHSAFSPLAHEALFHAKLMGIHTVFTDHSLFGFADVSSILTNQLLCMSLATCDHVICVSHMSKENTVLRARFPDPWSVSVIPNAMDATKFHPKTVGPTAAGWSGDGNQKVLNVVTISRLVYRRGIDLLADIIPRVCEKFPQVRFVIGGDGPKRITLEEMREKYALQERVILLGRIDHDQVPRFLHQGSIYVNTSLTEAFCISIIEAAAVGLLVVSTRVGGIPEVLPPDMMRLAEPDARSLQQCLETAIQDVLRGDDRLLAPTLSHARVREMYSWTNVAERTEAVYNRAMLNPMPSVRDLLLSAYSHCGMFSRLLMIVLLLLDFIGMSVCEFFLPASALRQSDIVEKGDSSSSSSTAHKRRLKSNGYRKLKG</sequence>
<evidence type="ECO:0000256" key="1">
    <source>
        <dbReference type="ARBA" id="ARBA00004687"/>
    </source>
</evidence>
<keyword evidence="5" id="KW-0808">Transferase</keyword>
<dbReference type="GO" id="GO:0017176">
    <property type="term" value="F:phosphatidylinositol N-acetylglucosaminyltransferase activity"/>
    <property type="evidence" value="ECO:0007669"/>
    <property type="project" value="UniProtKB-EC"/>
</dbReference>
<evidence type="ECO:0000259" key="9">
    <source>
        <dbReference type="Pfam" id="PF08288"/>
    </source>
</evidence>
<feature type="region of interest" description="Disordered" evidence="7">
    <location>
        <begin position="446"/>
        <end position="473"/>
    </location>
</feature>
<evidence type="ECO:0000256" key="2">
    <source>
        <dbReference type="ARBA" id="ARBA00012420"/>
    </source>
</evidence>
<dbReference type="EC" id="2.4.1.198" evidence="2"/>
<dbReference type="InterPro" id="IPR001296">
    <property type="entry name" value="Glyco_trans_1"/>
</dbReference>
<dbReference type="GO" id="GO:0000506">
    <property type="term" value="C:glycosylphosphatidylinositol-N-acetylglucosaminyltransferase (GPI-GnT) complex"/>
    <property type="evidence" value="ECO:0007669"/>
    <property type="project" value="InterPro"/>
</dbReference>
<dbReference type="EMBL" id="MTYJ01000072">
    <property type="protein sequence ID" value="OQV16632.1"/>
    <property type="molecule type" value="Genomic_DNA"/>
</dbReference>
<evidence type="ECO:0000256" key="7">
    <source>
        <dbReference type="SAM" id="MobiDB-lite"/>
    </source>
</evidence>
<dbReference type="CDD" id="cd03796">
    <property type="entry name" value="GT4_PIG-A-like"/>
    <property type="match status" value="1"/>
</dbReference>